<dbReference type="Proteomes" id="UP001497623">
    <property type="component" value="Unassembled WGS sequence"/>
</dbReference>
<organism evidence="3 4">
    <name type="scientific">Meganyctiphanes norvegica</name>
    <name type="common">Northern krill</name>
    <name type="synonym">Thysanopoda norvegica</name>
    <dbReference type="NCBI Taxonomy" id="48144"/>
    <lineage>
        <taxon>Eukaryota</taxon>
        <taxon>Metazoa</taxon>
        <taxon>Ecdysozoa</taxon>
        <taxon>Arthropoda</taxon>
        <taxon>Crustacea</taxon>
        <taxon>Multicrustacea</taxon>
        <taxon>Malacostraca</taxon>
        <taxon>Eumalacostraca</taxon>
        <taxon>Eucarida</taxon>
        <taxon>Euphausiacea</taxon>
        <taxon>Euphausiidae</taxon>
        <taxon>Meganyctiphanes</taxon>
    </lineage>
</organism>
<name>A0AAV2R5J9_MEGNR</name>
<feature type="transmembrane region" description="Helical" evidence="2">
    <location>
        <begin position="253"/>
        <end position="282"/>
    </location>
</feature>
<reference evidence="3 4" key="1">
    <citation type="submission" date="2024-05" db="EMBL/GenBank/DDBJ databases">
        <authorList>
            <person name="Wallberg A."/>
        </authorList>
    </citation>
    <scope>NUCLEOTIDE SEQUENCE [LARGE SCALE GENOMIC DNA]</scope>
</reference>
<keyword evidence="2" id="KW-0472">Membrane</keyword>
<dbReference type="EMBL" id="CAXKWB010016575">
    <property type="protein sequence ID" value="CAL4116582.1"/>
    <property type="molecule type" value="Genomic_DNA"/>
</dbReference>
<evidence type="ECO:0000256" key="2">
    <source>
        <dbReference type="SAM" id="Phobius"/>
    </source>
</evidence>
<feature type="region of interest" description="Disordered" evidence="1">
    <location>
        <begin position="196"/>
        <end position="223"/>
    </location>
</feature>
<comment type="caution">
    <text evidence="3">The sequence shown here is derived from an EMBL/GenBank/DDBJ whole genome shotgun (WGS) entry which is preliminary data.</text>
</comment>
<evidence type="ECO:0000313" key="3">
    <source>
        <dbReference type="EMBL" id="CAL4116582.1"/>
    </source>
</evidence>
<evidence type="ECO:0000313" key="4">
    <source>
        <dbReference type="Proteomes" id="UP001497623"/>
    </source>
</evidence>
<feature type="compositionally biased region" description="Basic and acidic residues" evidence="1">
    <location>
        <begin position="101"/>
        <end position="128"/>
    </location>
</feature>
<feature type="region of interest" description="Disordered" evidence="1">
    <location>
        <begin position="101"/>
        <end position="169"/>
    </location>
</feature>
<keyword evidence="2" id="KW-1133">Transmembrane helix</keyword>
<dbReference type="AlphaFoldDB" id="A0AAV2R5J9"/>
<proteinExistence type="predicted"/>
<feature type="compositionally biased region" description="Pro residues" evidence="1">
    <location>
        <begin position="212"/>
        <end position="221"/>
    </location>
</feature>
<accession>A0AAV2R5J9</accession>
<feature type="compositionally biased region" description="Basic and acidic residues" evidence="1">
    <location>
        <begin position="136"/>
        <end position="153"/>
    </location>
</feature>
<gene>
    <name evidence="3" type="ORF">MNOR_LOCUS21002</name>
</gene>
<keyword evidence="4" id="KW-1185">Reference proteome</keyword>
<feature type="transmembrane region" description="Helical" evidence="2">
    <location>
        <begin position="294"/>
        <end position="313"/>
    </location>
</feature>
<keyword evidence="2" id="KW-0812">Transmembrane</keyword>
<protein>
    <submittedName>
        <fullName evidence="3">Uncharacterized protein</fullName>
    </submittedName>
</protein>
<evidence type="ECO:0000256" key="1">
    <source>
        <dbReference type="SAM" id="MobiDB-lite"/>
    </source>
</evidence>
<sequence length="322" mass="35841">MDKVASSPALVTSDCWDHNNPEAALDEDEKAALTVALGNGLEAVAAVFAGEEQMERHTVADLPEFRDSNTQSITHSESRLHTLTEMTEYSEYTSSFDSITDHMKSESEHHTLPDFKEVDPPDIIKEVDSSENIQETYKEYHENKESKIDKDDSSSNVHTRKSQSPVSNKVASFFIGDEQGVSESQDLIPEPSDMQIDIDIPLSPEPAYSEPPLSPTSPTRPPVRRVQIEEQEKMAKKSPEPPLPEFTPPDGGYGWVVAFAACVVNMWIVGLIKSYGVLYVYIANTFPEASAYHISWVPALLSTVGLLIGKDIINRTRHMFMI</sequence>